<name>A0ABZ1C1A9_9FIRM</name>
<dbReference type="Pfam" id="PF13276">
    <property type="entry name" value="HTH_21"/>
    <property type="match status" value="1"/>
</dbReference>
<evidence type="ECO:0000259" key="2">
    <source>
        <dbReference type="Pfam" id="PF13276"/>
    </source>
</evidence>
<organism evidence="3 4">
    <name type="scientific">Carboxydichorda subterranea</name>
    <dbReference type="NCBI Taxonomy" id="3109565"/>
    <lineage>
        <taxon>Bacteria</taxon>
        <taxon>Bacillati</taxon>
        <taxon>Bacillota</taxon>
        <taxon>Limnochordia</taxon>
        <taxon>Limnochordales</taxon>
        <taxon>Geochordaceae</taxon>
        <taxon>Carboxydichorda</taxon>
    </lineage>
</organism>
<evidence type="ECO:0000313" key="3">
    <source>
        <dbReference type="EMBL" id="WRP18867.1"/>
    </source>
</evidence>
<evidence type="ECO:0000313" key="4">
    <source>
        <dbReference type="Proteomes" id="UP001332192"/>
    </source>
</evidence>
<feature type="region of interest" description="Disordered" evidence="1">
    <location>
        <begin position="18"/>
        <end position="40"/>
    </location>
</feature>
<keyword evidence="4" id="KW-1185">Reference proteome</keyword>
<feature type="domain" description="HTH-like" evidence="2">
    <location>
        <begin position="3"/>
        <end position="27"/>
    </location>
</feature>
<accession>A0ABZ1C1A9</accession>
<gene>
    <name evidence="3" type="ORF">U7230_07715</name>
</gene>
<proteinExistence type="predicted"/>
<protein>
    <submittedName>
        <fullName evidence="3">IS3 family transposase</fullName>
    </submittedName>
</protein>
<dbReference type="InterPro" id="IPR025948">
    <property type="entry name" value="HTH-like_dom"/>
</dbReference>
<dbReference type="RefSeq" id="WP_324718137.1">
    <property type="nucleotide sequence ID" value="NZ_CP141615.1"/>
</dbReference>
<evidence type="ECO:0000256" key="1">
    <source>
        <dbReference type="SAM" id="MobiDB-lite"/>
    </source>
</evidence>
<dbReference type="Proteomes" id="UP001332192">
    <property type="component" value="Chromosome"/>
</dbReference>
<reference evidence="3 4" key="1">
    <citation type="journal article" date="2024" name="Front. Microbiol.">
        <title>Novel thermophilic genera Geochorda gen. nov. and Carboxydochorda gen. nov. from the deep terrestrial subsurface reveal the ecophysiological diversity in the class Limnochordia.</title>
        <authorList>
            <person name="Karnachuk O.V."/>
            <person name="Lukina A.P."/>
            <person name="Avakyan M.R."/>
            <person name="Kadnikov V.V."/>
            <person name="Begmatov S."/>
            <person name="Beletsky A.V."/>
            <person name="Vlasova K.G."/>
            <person name="Novikov A.A."/>
            <person name="Shcherbakova V.A."/>
            <person name="Mardanov A.V."/>
            <person name="Ravin N.V."/>
        </authorList>
    </citation>
    <scope>NUCLEOTIDE SEQUENCE [LARGE SCALE GENOMIC DNA]</scope>
    <source>
        <strain evidence="3 4">L945</strain>
    </source>
</reference>
<dbReference type="EMBL" id="CP141615">
    <property type="protein sequence ID" value="WRP18867.1"/>
    <property type="molecule type" value="Genomic_DNA"/>
</dbReference>
<sequence length="58" mass="6709">MAHGVSCSRKRVARLMRQMGPQGAHRRTNRGLTRRDPRRPVFPDRVQRVFAADAPDRL</sequence>